<feature type="compositionally biased region" description="Low complexity" evidence="1">
    <location>
        <begin position="258"/>
        <end position="276"/>
    </location>
</feature>
<evidence type="ECO:0008006" key="3">
    <source>
        <dbReference type="Google" id="ProtNLM"/>
    </source>
</evidence>
<protein>
    <recommendedName>
        <fullName evidence="3">DUF2213 domain-containing protein</fullName>
    </recommendedName>
</protein>
<sequence length="522" mass="56471">MTGPQRNTPKGGGGAVAPKLTRVVRLDSLPLNQTYFTEEGYLVDRPILTSTGIFEYTNPDGTIRRELRLPEEVFKEESLQSYKGKPIIITHDAGLITKDNVHENAVGTILSEGYRSGNDVRAEIIIHDTDEMKSAGLKELSLGYNLDLDETPGEWNGQPYDAVQRNIVINHLALVLEARAGEQARLNIDSRDRKTKGAKSMSANPKTKKARRADGVMSPEDLAQAIAAYKARRAERLAAKAKADQEGDTVPVADSPKPAEGAAPAADGDDTIIAPAGKEDGDDIADQVQMVKDRRDRRDEGDEPVDKEAAMGVIAQQDGDMDILFDIIDTLLAERDFDSACDTDGKNCDGDEGTAPAPAAAVPAKAKEDGDDEGTPVEPPAGENTDGDDDDIPATNASEVGKSVLNVDAVDQIVRQRIQLGIVGRALNMDGLEDMGIMAAKKAVIRAVRPGMRLDGKSAAYINAAYDYAVADVNSRNRKDTSYQIKQMFNQDGRQPATADDGDSSIKARQRMIDRQQKKEDK</sequence>
<feature type="region of interest" description="Disordered" evidence="1">
    <location>
        <begin position="344"/>
        <end position="399"/>
    </location>
</feature>
<evidence type="ECO:0000256" key="1">
    <source>
        <dbReference type="SAM" id="MobiDB-lite"/>
    </source>
</evidence>
<evidence type="ECO:0000313" key="2">
    <source>
        <dbReference type="EMBL" id="DAD93808.1"/>
    </source>
</evidence>
<name>A0A8S5NHY7_9CAUD</name>
<organism evidence="2">
    <name type="scientific">Myoviridae sp. ctcwu24</name>
    <dbReference type="NCBI Taxonomy" id="2826670"/>
    <lineage>
        <taxon>Viruses</taxon>
        <taxon>Duplodnaviria</taxon>
        <taxon>Heunggongvirae</taxon>
        <taxon>Uroviricota</taxon>
        <taxon>Caudoviricetes</taxon>
    </lineage>
</organism>
<feature type="compositionally biased region" description="Basic and acidic residues" evidence="1">
    <location>
        <begin position="291"/>
        <end position="309"/>
    </location>
</feature>
<accession>A0A8S5NHY7</accession>
<feature type="compositionally biased region" description="Low complexity" evidence="1">
    <location>
        <begin position="355"/>
        <end position="364"/>
    </location>
</feature>
<feature type="region of interest" description="Disordered" evidence="1">
    <location>
        <begin position="239"/>
        <end position="314"/>
    </location>
</feature>
<proteinExistence type="predicted"/>
<dbReference type="Pfam" id="PF09979">
    <property type="entry name" value="DUF2213"/>
    <property type="match status" value="1"/>
</dbReference>
<dbReference type="PIRSF" id="PIRSF029215">
    <property type="entry name" value="UCP029215"/>
    <property type="match status" value="1"/>
</dbReference>
<feature type="region of interest" description="Disordered" evidence="1">
    <location>
        <begin position="187"/>
        <end position="217"/>
    </location>
</feature>
<feature type="region of interest" description="Disordered" evidence="1">
    <location>
        <begin position="487"/>
        <end position="522"/>
    </location>
</feature>
<dbReference type="InterPro" id="IPR016913">
    <property type="entry name" value="UCP029215"/>
</dbReference>
<reference evidence="2" key="1">
    <citation type="journal article" date="2021" name="Proc. Natl. Acad. Sci. U.S.A.">
        <title>A Catalog of Tens of Thousands of Viruses from Human Metagenomes Reveals Hidden Associations with Chronic Diseases.</title>
        <authorList>
            <person name="Tisza M.J."/>
            <person name="Buck C.B."/>
        </authorList>
    </citation>
    <scope>NUCLEOTIDE SEQUENCE</scope>
    <source>
        <strain evidence="2">Ctcwu24</strain>
    </source>
</reference>
<feature type="compositionally biased region" description="Basic and acidic residues" evidence="1">
    <location>
        <begin position="511"/>
        <end position="522"/>
    </location>
</feature>
<dbReference type="EMBL" id="BK015167">
    <property type="protein sequence ID" value="DAD93808.1"/>
    <property type="molecule type" value="Genomic_DNA"/>
</dbReference>